<sequence length="335" mass="37063">MTGTQRVTIRDVAREANVSIATVSKALNGVDVVRPITKEKIILAAEKLNYVPNIMGKQLKAHKTGMMGFYTTSIGGPYFNVLVDAIAKESEKKGYSLNVLVSSNKKVVMNNVLGGMVDGIISFEDMIGPDELEILKKEKIKAVFIDRNIESQTIGSVVFDSYQAAKKSTENLLILGHTAIAFLTGIEGNYDSDERFFGYRDALLQAGIQVKSEWLISGYFEEEAAYEAMKNFFNRPHKIVPTAFVAGNDVSAIGAVKALKELNYRIPEDFSITSFDGIDLLNYFSPSITTVKNPIYEQGKLAVNHLVDLINDQTQGKSFILEGKLLVRESVRKLE</sequence>
<dbReference type="Pfam" id="PF13377">
    <property type="entry name" value="Peripla_BP_3"/>
    <property type="match status" value="1"/>
</dbReference>
<feature type="domain" description="HTH lacI-type" evidence="4">
    <location>
        <begin position="7"/>
        <end position="61"/>
    </location>
</feature>
<keyword evidence="1" id="KW-0805">Transcription regulation</keyword>
<comment type="caution">
    <text evidence="5">The sequence shown here is derived from an EMBL/GenBank/DDBJ whole genome shotgun (WGS) entry which is preliminary data.</text>
</comment>
<dbReference type="PROSITE" id="PS00356">
    <property type="entry name" value="HTH_LACI_1"/>
    <property type="match status" value="1"/>
</dbReference>
<dbReference type="SUPFAM" id="SSF53822">
    <property type="entry name" value="Periplasmic binding protein-like I"/>
    <property type="match status" value="1"/>
</dbReference>
<organism evidence="5 6">
    <name type="scientific">Enterococcus alcedinis</name>
    <dbReference type="NCBI Taxonomy" id="1274384"/>
    <lineage>
        <taxon>Bacteria</taxon>
        <taxon>Bacillati</taxon>
        <taxon>Bacillota</taxon>
        <taxon>Bacilli</taxon>
        <taxon>Lactobacillales</taxon>
        <taxon>Enterococcaceae</taxon>
        <taxon>Enterococcus</taxon>
    </lineage>
</organism>
<keyword evidence="2" id="KW-0238">DNA-binding</keyword>
<keyword evidence="3" id="KW-0804">Transcription</keyword>
<keyword evidence="6" id="KW-1185">Reference proteome</keyword>
<dbReference type="PANTHER" id="PTHR30146">
    <property type="entry name" value="LACI-RELATED TRANSCRIPTIONAL REPRESSOR"/>
    <property type="match status" value="1"/>
</dbReference>
<dbReference type="CDD" id="cd01392">
    <property type="entry name" value="HTH_LacI"/>
    <property type="match status" value="1"/>
</dbReference>
<dbReference type="CDD" id="cd06267">
    <property type="entry name" value="PBP1_LacI_sugar_binding-like"/>
    <property type="match status" value="1"/>
</dbReference>
<dbReference type="InterPro" id="IPR000843">
    <property type="entry name" value="HTH_LacI"/>
</dbReference>
<dbReference type="SUPFAM" id="SSF47413">
    <property type="entry name" value="lambda repressor-like DNA-binding domains"/>
    <property type="match status" value="1"/>
</dbReference>
<dbReference type="Proteomes" id="UP000622610">
    <property type="component" value="Unassembled WGS sequence"/>
</dbReference>
<dbReference type="GO" id="GO:0000976">
    <property type="term" value="F:transcription cis-regulatory region binding"/>
    <property type="evidence" value="ECO:0007669"/>
    <property type="project" value="TreeGrafter"/>
</dbReference>
<dbReference type="PANTHER" id="PTHR30146:SF109">
    <property type="entry name" value="HTH-TYPE TRANSCRIPTIONAL REGULATOR GALS"/>
    <property type="match status" value="1"/>
</dbReference>
<dbReference type="SMART" id="SM00354">
    <property type="entry name" value="HTH_LACI"/>
    <property type="match status" value="1"/>
</dbReference>
<evidence type="ECO:0000259" key="4">
    <source>
        <dbReference type="PROSITE" id="PS50932"/>
    </source>
</evidence>
<name>A0A917JF77_9ENTE</name>
<gene>
    <name evidence="5" type="ORF">GCM10011482_13970</name>
</gene>
<dbReference type="Gene3D" id="3.40.50.2300">
    <property type="match status" value="2"/>
</dbReference>
<dbReference type="GO" id="GO:0003700">
    <property type="term" value="F:DNA-binding transcription factor activity"/>
    <property type="evidence" value="ECO:0007669"/>
    <property type="project" value="TreeGrafter"/>
</dbReference>
<proteinExistence type="predicted"/>
<dbReference type="Pfam" id="PF00356">
    <property type="entry name" value="LacI"/>
    <property type="match status" value="1"/>
</dbReference>
<protein>
    <submittedName>
        <fullName evidence="5">LacI family transcriptional regulator</fullName>
    </submittedName>
</protein>
<dbReference type="InterPro" id="IPR028082">
    <property type="entry name" value="Peripla_BP_I"/>
</dbReference>
<dbReference type="InterPro" id="IPR046335">
    <property type="entry name" value="LacI/GalR-like_sensor"/>
</dbReference>
<evidence type="ECO:0000256" key="2">
    <source>
        <dbReference type="ARBA" id="ARBA00023125"/>
    </source>
</evidence>
<evidence type="ECO:0000256" key="3">
    <source>
        <dbReference type="ARBA" id="ARBA00023163"/>
    </source>
</evidence>
<evidence type="ECO:0000256" key="1">
    <source>
        <dbReference type="ARBA" id="ARBA00023015"/>
    </source>
</evidence>
<accession>A0A917JF77</accession>
<dbReference type="PROSITE" id="PS50932">
    <property type="entry name" value="HTH_LACI_2"/>
    <property type="match status" value="1"/>
</dbReference>
<dbReference type="AlphaFoldDB" id="A0A917JF77"/>
<dbReference type="InterPro" id="IPR010982">
    <property type="entry name" value="Lambda_DNA-bd_dom_sf"/>
</dbReference>
<evidence type="ECO:0000313" key="5">
    <source>
        <dbReference type="EMBL" id="GGI65743.1"/>
    </source>
</evidence>
<dbReference type="PRINTS" id="PR00036">
    <property type="entry name" value="HTHLACI"/>
</dbReference>
<dbReference type="RefSeq" id="WP_188367579.1">
    <property type="nucleotide sequence ID" value="NZ_BMDT01000005.1"/>
</dbReference>
<dbReference type="EMBL" id="BMDT01000005">
    <property type="protein sequence ID" value="GGI65743.1"/>
    <property type="molecule type" value="Genomic_DNA"/>
</dbReference>
<evidence type="ECO:0000313" key="6">
    <source>
        <dbReference type="Proteomes" id="UP000622610"/>
    </source>
</evidence>
<reference evidence="5" key="2">
    <citation type="submission" date="2020-09" db="EMBL/GenBank/DDBJ databases">
        <authorList>
            <person name="Sun Q."/>
            <person name="Sedlacek I."/>
        </authorList>
    </citation>
    <scope>NUCLEOTIDE SEQUENCE</scope>
    <source>
        <strain evidence="5">CCM 8433</strain>
    </source>
</reference>
<reference evidence="5" key="1">
    <citation type="journal article" date="2014" name="Int. J. Syst. Evol. Microbiol.">
        <title>Complete genome sequence of Corynebacterium casei LMG S-19264T (=DSM 44701T), isolated from a smear-ripened cheese.</title>
        <authorList>
            <consortium name="US DOE Joint Genome Institute (JGI-PGF)"/>
            <person name="Walter F."/>
            <person name="Albersmeier A."/>
            <person name="Kalinowski J."/>
            <person name="Ruckert C."/>
        </authorList>
    </citation>
    <scope>NUCLEOTIDE SEQUENCE</scope>
    <source>
        <strain evidence="5">CCM 8433</strain>
    </source>
</reference>
<dbReference type="Gene3D" id="1.10.260.40">
    <property type="entry name" value="lambda repressor-like DNA-binding domains"/>
    <property type="match status" value="1"/>
</dbReference>